<evidence type="ECO:0000313" key="2">
    <source>
        <dbReference type="EMBL" id="KAB5594748.1"/>
    </source>
</evidence>
<dbReference type="OrthoDB" id="28939at2759"/>
<organism evidence="2 3">
    <name type="scientific">Ceratobasidium theobromae</name>
    <dbReference type="NCBI Taxonomy" id="1582974"/>
    <lineage>
        <taxon>Eukaryota</taxon>
        <taxon>Fungi</taxon>
        <taxon>Dikarya</taxon>
        <taxon>Basidiomycota</taxon>
        <taxon>Agaricomycotina</taxon>
        <taxon>Agaricomycetes</taxon>
        <taxon>Cantharellales</taxon>
        <taxon>Ceratobasidiaceae</taxon>
        <taxon>Ceratobasidium</taxon>
    </lineage>
</organism>
<feature type="region of interest" description="Disordered" evidence="1">
    <location>
        <begin position="117"/>
        <end position="155"/>
    </location>
</feature>
<evidence type="ECO:0000313" key="3">
    <source>
        <dbReference type="Proteomes" id="UP000383932"/>
    </source>
</evidence>
<keyword evidence="3" id="KW-1185">Reference proteome</keyword>
<reference evidence="2 3" key="1">
    <citation type="journal article" date="2019" name="Fungal Biol. Biotechnol.">
        <title>Draft genome sequence of fastidious pathogen Ceratobasidium theobromae, which causes vascular-streak dieback in Theobroma cacao.</title>
        <authorList>
            <person name="Ali S.S."/>
            <person name="Asman A."/>
            <person name="Shao J."/>
            <person name="Firmansyah A.P."/>
            <person name="Susilo A.W."/>
            <person name="Rosmana A."/>
            <person name="McMahon P."/>
            <person name="Junaid M."/>
            <person name="Guest D."/>
            <person name="Kheng T.Y."/>
            <person name="Meinhardt L.W."/>
            <person name="Bailey B.A."/>
        </authorList>
    </citation>
    <scope>NUCLEOTIDE SEQUENCE [LARGE SCALE GENOMIC DNA]</scope>
    <source>
        <strain evidence="2 3">CT2</strain>
    </source>
</reference>
<evidence type="ECO:0000256" key="1">
    <source>
        <dbReference type="SAM" id="MobiDB-lite"/>
    </source>
</evidence>
<feature type="compositionally biased region" description="Basic and acidic residues" evidence="1">
    <location>
        <begin position="39"/>
        <end position="51"/>
    </location>
</feature>
<feature type="compositionally biased region" description="Polar residues" evidence="1">
    <location>
        <begin position="130"/>
        <end position="139"/>
    </location>
</feature>
<dbReference type="AlphaFoldDB" id="A0A5N5QSX8"/>
<name>A0A5N5QSX8_9AGAM</name>
<feature type="compositionally biased region" description="Low complexity" evidence="1">
    <location>
        <begin position="117"/>
        <end position="129"/>
    </location>
</feature>
<dbReference type="PANTHER" id="PTHR16537:SF1">
    <property type="entry name" value="PROTEIN ZNRD2"/>
    <property type="match status" value="1"/>
</dbReference>
<dbReference type="InterPro" id="IPR051888">
    <property type="entry name" value="UPF0148_domain"/>
</dbReference>
<feature type="compositionally biased region" description="Polar residues" evidence="1">
    <location>
        <begin position="1"/>
        <end position="21"/>
    </location>
</feature>
<dbReference type="Proteomes" id="UP000383932">
    <property type="component" value="Unassembled WGS sequence"/>
</dbReference>
<proteinExistence type="predicted"/>
<feature type="region of interest" description="Disordered" evidence="1">
    <location>
        <begin position="1"/>
        <end position="54"/>
    </location>
</feature>
<comment type="caution">
    <text evidence="2">The sequence shown here is derived from an EMBL/GenBank/DDBJ whole genome shotgun (WGS) entry which is preliminary data.</text>
</comment>
<protein>
    <submittedName>
        <fullName evidence="2">Uncharacterized protein</fullName>
    </submittedName>
</protein>
<sequence length="238" mass="25393">MSSSSSTADGKPYSRNSTPATDVTPPGSPDFVLPAPSEETLRRRAQSDRASSEIGNRMLKGWAMLSDECPNDDCWAIPLVRPPRARPGAEPDPRKECVICGAVYITDEFGLLVAQPTTASQPSTTPQPADTQGPSNEAASHNVPKEPRSNGATQRTEILRQTVGESSTLKRILVPQSSAISSFAAAEDALGGALDILSQRLVQISSATDLNTKQMKDTTEAMEVVMRALNAARLFKAN</sequence>
<dbReference type="EMBL" id="SSOP01000017">
    <property type="protein sequence ID" value="KAB5594748.1"/>
    <property type="molecule type" value="Genomic_DNA"/>
</dbReference>
<accession>A0A5N5QSX8</accession>
<dbReference type="PANTHER" id="PTHR16537">
    <property type="entry name" value="SJOEGREN SYNDROME/SCLERODERMA AUTOANTIGEN 1"/>
    <property type="match status" value="1"/>
</dbReference>
<dbReference type="Pfam" id="PF06677">
    <property type="entry name" value="Auto_anti-p27"/>
    <property type="match status" value="1"/>
</dbReference>
<gene>
    <name evidence="2" type="ORF">CTheo_1895</name>
</gene>
<dbReference type="InterPro" id="IPR009563">
    <property type="entry name" value="SSSCA1"/>
</dbReference>